<dbReference type="SUPFAM" id="SSF51126">
    <property type="entry name" value="Pectin lyase-like"/>
    <property type="match status" value="1"/>
</dbReference>
<reference evidence="4 5" key="1">
    <citation type="journal article" date="2022" name="bioRxiv">
        <title>Genomics of Preaxostyla Flagellates Illuminates Evolutionary Transitions and the Path Towards Mitochondrial Loss.</title>
        <authorList>
            <person name="Novak L.V.F."/>
            <person name="Treitli S.C."/>
            <person name="Pyrih J."/>
            <person name="Halakuc P."/>
            <person name="Pipaliya S.V."/>
            <person name="Vacek V."/>
            <person name="Brzon O."/>
            <person name="Soukal P."/>
            <person name="Eme L."/>
            <person name="Dacks J.B."/>
            <person name="Karnkowska A."/>
            <person name="Elias M."/>
            <person name="Hampl V."/>
        </authorList>
    </citation>
    <scope>NUCLEOTIDE SEQUENCE [LARGE SCALE GENOMIC DNA]</scope>
    <source>
        <strain evidence="4">NAU3</strain>
        <tissue evidence="4">Gut</tissue>
    </source>
</reference>
<keyword evidence="2" id="KW-0812">Transmembrane</keyword>
<dbReference type="InterPro" id="IPR000719">
    <property type="entry name" value="Prot_kinase_dom"/>
</dbReference>
<dbReference type="SUPFAM" id="SSF56112">
    <property type="entry name" value="Protein kinase-like (PK-like)"/>
    <property type="match status" value="1"/>
</dbReference>
<feature type="region of interest" description="Disordered" evidence="1">
    <location>
        <begin position="2196"/>
        <end position="2215"/>
    </location>
</feature>
<dbReference type="InterPro" id="IPR011050">
    <property type="entry name" value="Pectin_lyase_fold/virulence"/>
</dbReference>
<dbReference type="Pfam" id="PF07714">
    <property type="entry name" value="PK_Tyr_Ser-Thr"/>
    <property type="match status" value="1"/>
</dbReference>
<name>A0ABQ9WY70_9EUKA</name>
<dbReference type="InterPro" id="IPR011009">
    <property type="entry name" value="Kinase-like_dom_sf"/>
</dbReference>
<dbReference type="InterPro" id="IPR001245">
    <property type="entry name" value="Ser-Thr/Tyr_kinase_cat_dom"/>
</dbReference>
<keyword evidence="5" id="KW-1185">Reference proteome</keyword>
<dbReference type="PROSITE" id="PS50011">
    <property type="entry name" value="PROTEIN_KINASE_DOM"/>
    <property type="match status" value="1"/>
</dbReference>
<evidence type="ECO:0000256" key="1">
    <source>
        <dbReference type="SAM" id="MobiDB-lite"/>
    </source>
</evidence>
<dbReference type="Gene3D" id="1.10.510.10">
    <property type="entry name" value="Transferase(Phosphotransferase) domain 1"/>
    <property type="match status" value="1"/>
</dbReference>
<dbReference type="Proteomes" id="UP001281761">
    <property type="component" value="Unassembled WGS sequence"/>
</dbReference>
<evidence type="ECO:0000313" key="5">
    <source>
        <dbReference type="Proteomes" id="UP001281761"/>
    </source>
</evidence>
<feature type="region of interest" description="Disordered" evidence="1">
    <location>
        <begin position="2055"/>
        <end position="2115"/>
    </location>
</feature>
<feature type="transmembrane region" description="Helical" evidence="2">
    <location>
        <begin position="1871"/>
        <end position="1892"/>
    </location>
</feature>
<sequence>MFVFMNSSVCLSSLELDCGMSGVGTARVLGSCVVVSLCSIRSNMECSPFVVCWMGETDWSSITVTSCSHVSSYSPSLLPLVEICDDSMNSGRTVSHEQLDSNDNQDKTDGITPSVSITGSSIEFGDGELILGTGPLIRSLDRAGNEEIMKSVSTSLVGCVLVNMTSPYEEEGSEVGSWFGQSLVGSVVSSCSNHLYGTSIRSLNGGGSLLSLNSSFVSCLVDATHENQPFTSQTILTADHSQYSFQLCTFKGCSSAGSGGAISSVNQNVNLNLESCSFASCSASEYGGAFYVAFQSGSPNTVTVKASSFTSCSSQYDADLRIMYPGGSTISECVFIDSEAKFYGGALSLMYWTPATTGGAISNCLFQNCKQTQTTSAWGGGALFFHACSSLRLSSLLFKDCYAATGKGHAIYIYESPLPTLDSTSVTKCASSSTHNSNLLYVGKNTTDRSDLISTSPTTITLSALTAEVEGTRATVKVALNKAVSGTLLVVVSNVGGERQEVKNGIPNIGRVLEFSMSSSIGSCSVLIGETGLLQTHLSDYFVVAAFLPGHIISLPTPQILKASCRLGNGTNHAWIQLTGLNIAPGTYTVTLVGMSGFSFDVTFIDGTDEKGRPLSEETSVRLFGEGSTLTFGTEYQLNAVIHQTTKEQLNFGRLMISFTTPAATSRIIGMGEETLTLPQKDSVSVPLSGADMKDTTYLVEVSLSDVVLEEPLSAVFSANSGTLVGRVYSASGSEVPLEYGKTYGVVSVTNSAFDAVLFNPFSFTVPAEPTRIKSIASTRLIREKSEVTVELTGVKFFDSPALFVHLKNTNTGRAFSSRLTIKDAESCSVSFSTAQFEDDTHLQFGLDYLVTSVASVDGLSSFLFNDGLEVSVPSAPIVDTITSSLSPSCTTFQVSMTGSHLPLTGSFTATLSPAATMSVNFVDRVGTTPWLSDGVDGMKLNTTSTIIELANDDDVILVKLKTFTTTEGPTLLSIDTPTLKSDNPNVIVLTLNGERMPLKATVSEFSLIVVEKDQSTEISIPVSFSTNWLGGGEAVAYPSSTLKYSTAYSVLRMSSTTVPVSIPTTVSITTPASPTRIISAFGSLDTETGKTAEISLSGIGFPQSKDFTIHVRELDALSQPTGSSIELSSSFAADGSSTSHTMTTPIFGETGAKLEYEKSYVITDISISGMSTVVDSDVTFKVPAEPSRLTSIGLATYSNEDREVSTSLSGIKLSGTYWIVLESNTSTPDVNVSVSFSESGIGELKGILYSKALPLSMNMTYDTLYKIVGMEDSSQNAIFFESGLTFFTMKEPTRIEDGKCRLNSKRDKVIVTLTGRVLSPGDYSVVLTHSDPSKTRTITGSVNSDGNVECSHTVDANEADSLVFGETYSISSADRDGTPVHVTSGVSLKIPNEPKVKGASFSFPSSLHTSCIVTLSGSDLNLQGSYSVALVDGPSFTILFNSENKVTSPPLLIGLQDTLQFDTNYTLKSITNVSPAKDIVILDGTVWFKTGVKPTNLTLHVDENTGNDELFCGETSSPCATVDIAWKIAADMDISEIELKVKNSTTQSKSLVVPSNGFLILSKDQLAGPTLLIPSAASMGDRKGMIEVKEATLQISDILVVIESVSDSFVFVFGDSSSVLLTSSSIIGSAQTSNSQESTEGMCSWSSGSVRLVDCTTTIDTSKLTHLSQGAINIEGGHLSILTGSFNSNTHHDTAFPSFRRNIYCSNAGHVKIENLNGGDGSKDHPSPWISLNDCSLSGEDAHPDTPLFIPTLSSDSKSTLDKKSKVFSIEISGSVLIPCGLWLEIVEITKSKTDGNTTQLELTSETCKSLTENSISLDIPPSLVKDLDSSLEWQGRLIFGNEVRSPTSFVIQKSSAEKLSEAVRDNMKWWIPLVIVIVVALLVFIVILVLQLRRRKQKKTAKSNEMTEINTMVEDIKFEEETINQTDQLHNSSFATPTEAMRQDLVFVDTGRVGTHVPSNKDDEDDKMEDFVMACGVDGNETRAVNKNDTLFNRLHHPTPGMSFDKMAVQKQLVAALSSISAKGTHNFILRQLSPHQVFFDSAGVVCLCSKQRPHNKTTNTQPTLKESGQDNDQLVPSRILSDNKEQADQSTTKAEHEEDRWNAPETGEGKELDGGACAVFSLGLILWEMETLQIPFREVDAVNAQRQLGVGVLPPMAGLDTSLAAMITQCLSLDAKNRPTFEEIERFLDHPSLEKPSHAEEMKQMKVVDGKS</sequence>
<dbReference type="PANTHER" id="PTHR23257">
    <property type="entry name" value="SERINE-THREONINE PROTEIN KINASE"/>
    <property type="match status" value="1"/>
</dbReference>
<feature type="compositionally biased region" description="Basic and acidic residues" evidence="1">
    <location>
        <begin position="2084"/>
        <end position="2115"/>
    </location>
</feature>
<organism evidence="4 5">
    <name type="scientific">Blattamonas nauphoetae</name>
    <dbReference type="NCBI Taxonomy" id="2049346"/>
    <lineage>
        <taxon>Eukaryota</taxon>
        <taxon>Metamonada</taxon>
        <taxon>Preaxostyla</taxon>
        <taxon>Oxymonadida</taxon>
        <taxon>Blattamonas</taxon>
    </lineage>
</organism>
<protein>
    <recommendedName>
        <fullName evidence="3">Protein kinase domain-containing protein</fullName>
    </recommendedName>
</protein>
<feature type="compositionally biased region" description="Polar residues" evidence="1">
    <location>
        <begin position="2059"/>
        <end position="2077"/>
    </location>
</feature>
<keyword evidence="2" id="KW-1133">Transmembrane helix</keyword>
<proteinExistence type="predicted"/>
<dbReference type="EMBL" id="JARBJD010000335">
    <property type="protein sequence ID" value="KAK2943647.1"/>
    <property type="molecule type" value="Genomic_DNA"/>
</dbReference>
<comment type="caution">
    <text evidence="4">The sequence shown here is derived from an EMBL/GenBank/DDBJ whole genome shotgun (WGS) entry which is preliminary data.</text>
</comment>
<feature type="domain" description="Protein kinase" evidence="3">
    <location>
        <begin position="1830"/>
        <end position="2196"/>
    </location>
</feature>
<evidence type="ECO:0000259" key="3">
    <source>
        <dbReference type="PROSITE" id="PS50011"/>
    </source>
</evidence>
<evidence type="ECO:0000313" key="4">
    <source>
        <dbReference type="EMBL" id="KAK2943647.1"/>
    </source>
</evidence>
<gene>
    <name evidence="4" type="ORF">BLNAU_21437</name>
</gene>
<keyword evidence="2" id="KW-0472">Membrane</keyword>
<accession>A0ABQ9WY70</accession>
<dbReference type="InterPro" id="IPR050167">
    <property type="entry name" value="Ser_Thr_protein_kinase"/>
</dbReference>
<evidence type="ECO:0000256" key="2">
    <source>
        <dbReference type="SAM" id="Phobius"/>
    </source>
</evidence>